<gene>
    <name evidence="2" type="ORF">EGR_02495</name>
</gene>
<keyword evidence="3" id="KW-1185">Reference proteome</keyword>
<name>W6V872_ECHGR</name>
<evidence type="ECO:0000313" key="3">
    <source>
        <dbReference type="Proteomes" id="UP000019149"/>
    </source>
</evidence>
<dbReference type="GeneID" id="36338210"/>
<proteinExistence type="predicted"/>
<organism evidence="2 3">
    <name type="scientific">Echinococcus granulosus</name>
    <name type="common">Hydatid tapeworm</name>
    <dbReference type="NCBI Taxonomy" id="6210"/>
    <lineage>
        <taxon>Eukaryota</taxon>
        <taxon>Metazoa</taxon>
        <taxon>Spiralia</taxon>
        <taxon>Lophotrochozoa</taxon>
        <taxon>Platyhelminthes</taxon>
        <taxon>Cestoda</taxon>
        <taxon>Eucestoda</taxon>
        <taxon>Cyclophyllidea</taxon>
        <taxon>Taeniidae</taxon>
        <taxon>Echinococcus</taxon>
        <taxon>Echinococcus granulosus group</taxon>
    </lineage>
</organism>
<feature type="region of interest" description="Disordered" evidence="1">
    <location>
        <begin position="99"/>
        <end position="120"/>
    </location>
</feature>
<dbReference type="RefSeq" id="XP_024353895.1">
    <property type="nucleotide sequence ID" value="XM_024491744.1"/>
</dbReference>
<accession>W6V872</accession>
<dbReference type="AlphaFoldDB" id="W6V872"/>
<dbReference type="CTD" id="36338210"/>
<dbReference type="EMBL" id="APAU02000011">
    <property type="protein sequence ID" value="EUB62699.1"/>
    <property type="molecule type" value="Genomic_DNA"/>
</dbReference>
<protein>
    <submittedName>
        <fullName evidence="2">Uncharacterized protein</fullName>
    </submittedName>
</protein>
<dbReference type="KEGG" id="egl:EGR_02495"/>
<dbReference type="Proteomes" id="UP000019149">
    <property type="component" value="Unassembled WGS sequence"/>
</dbReference>
<reference evidence="2 3" key="1">
    <citation type="journal article" date="2013" name="Nat. Genet.">
        <title>The genome of the hydatid tapeworm Echinococcus granulosus.</title>
        <authorList>
            <person name="Zheng H."/>
            <person name="Zhang W."/>
            <person name="Zhang L."/>
            <person name="Zhang Z."/>
            <person name="Li J."/>
            <person name="Lu G."/>
            <person name="Zhu Y."/>
            <person name="Wang Y."/>
            <person name="Huang Y."/>
            <person name="Liu J."/>
            <person name="Kang H."/>
            <person name="Chen J."/>
            <person name="Wang L."/>
            <person name="Chen A."/>
            <person name="Yu S."/>
            <person name="Gao Z."/>
            <person name="Jin L."/>
            <person name="Gu W."/>
            <person name="Wang Z."/>
            <person name="Zhao L."/>
            <person name="Shi B."/>
            <person name="Wen H."/>
            <person name="Lin R."/>
            <person name="Jones M.K."/>
            <person name="Brejova B."/>
            <person name="Vinar T."/>
            <person name="Zhao G."/>
            <person name="McManus D.P."/>
            <person name="Chen Z."/>
            <person name="Zhou Y."/>
            <person name="Wang S."/>
        </authorList>
    </citation>
    <scope>NUCLEOTIDE SEQUENCE [LARGE SCALE GENOMIC DNA]</scope>
</reference>
<evidence type="ECO:0000256" key="1">
    <source>
        <dbReference type="SAM" id="MobiDB-lite"/>
    </source>
</evidence>
<feature type="compositionally biased region" description="Polar residues" evidence="1">
    <location>
        <begin position="108"/>
        <end position="120"/>
    </location>
</feature>
<comment type="caution">
    <text evidence="2">The sequence shown here is derived from an EMBL/GenBank/DDBJ whole genome shotgun (WGS) entry which is preliminary data.</text>
</comment>
<evidence type="ECO:0000313" key="2">
    <source>
        <dbReference type="EMBL" id="EUB62699.1"/>
    </source>
</evidence>
<sequence length="120" mass="13406">MRCNEAFVNTRYYYHEGFAFCGENHTFLHTNDEAHRSGNAEGFDPLGDCTDSKKVKLAVVVDPHDRVNQRLLSQNGSGLSLDLTRIFVPIPLQHLHAKSNLRDDGSAQRISNASGVSHNR</sequence>